<dbReference type="PROSITE" id="PS50225">
    <property type="entry name" value="SOCS"/>
    <property type="match status" value="1"/>
</dbReference>
<dbReference type="KEGG" id="nve:5502771"/>
<dbReference type="InterPro" id="IPR006573">
    <property type="entry name" value="NHR_dom"/>
</dbReference>
<dbReference type="SUPFAM" id="SSF158235">
    <property type="entry name" value="SOCS box-like"/>
    <property type="match status" value="1"/>
</dbReference>
<dbReference type="PROSITE" id="PS51065">
    <property type="entry name" value="NHR"/>
    <property type="match status" value="1"/>
</dbReference>
<evidence type="ECO:0008006" key="5">
    <source>
        <dbReference type="Google" id="ProtNLM"/>
    </source>
</evidence>
<dbReference type="GO" id="GO:0035556">
    <property type="term" value="P:intracellular signal transduction"/>
    <property type="evidence" value="ECO:0007669"/>
    <property type="project" value="InterPro"/>
</dbReference>
<dbReference type="SMART" id="SM00588">
    <property type="entry name" value="NEUZ"/>
    <property type="match status" value="1"/>
</dbReference>
<dbReference type="EMBL" id="DS469868">
    <property type="protein sequence ID" value="EDO31830.1"/>
    <property type="molecule type" value="Genomic_DNA"/>
</dbReference>
<dbReference type="InParanoid" id="A7SWU1"/>
<feature type="domain" description="SOCS box" evidence="1">
    <location>
        <begin position="199"/>
        <end position="235"/>
    </location>
</feature>
<reference evidence="3 4" key="1">
    <citation type="journal article" date="2007" name="Science">
        <title>Sea anemone genome reveals ancestral eumetazoan gene repertoire and genomic organization.</title>
        <authorList>
            <person name="Putnam N.H."/>
            <person name="Srivastava M."/>
            <person name="Hellsten U."/>
            <person name="Dirks B."/>
            <person name="Chapman J."/>
            <person name="Salamov A."/>
            <person name="Terry A."/>
            <person name="Shapiro H."/>
            <person name="Lindquist E."/>
            <person name="Kapitonov V.V."/>
            <person name="Jurka J."/>
            <person name="Genikhovich G."/>
            <person name="Grigoriev I.V."/>
            <person name="Lucas S.M."/>
            <person name="Steele R.E."/>
            <person name="Finnerty J.R."/>
            <person name="Technau U."/>
            <person name="Martindale M.Q."/>
            <person name="Rokhsar D.S."/>
        </authorList>
    </citation>
    <scope>NUCLEOTIDE SEQUENCE [LARGE SCALE GENOMIC DNA]</scope>
    <source>
        <strain evidence="4">CH2 X CH6</strain>
    </source>
</reference>
<evidence type="ECO:0000313" key="4">
    <source>
        <dbReference type="Proteomes" id="UP000001593"/>
    </source>
</evidence>
<organism evidence="3 4">
    <name type="scientific">Nematostella vectensis</name>
    <name type="common">Starlet sea anemone</name>
    <dbReference type="NCBI Taxonomy" id="45351"/>
    <lineage>
        <taxon>Eukaryota</taxon>
        <taxon>Metazoa</taxon>
        <taxon>Cnidaria</taxon>
        <taxon>Anthozoa</taxon>
        <taxon>Hexacorallia</taxon>
        <taxon>Actiniaria</taxon>
        <taxon>Edwardsiidae</taxon>
        <taxon>Nematostella</taxon>
    </lineage>
</organism>
<keyword evidence="4" id="KW-1185">Reference proteome</keyword>
<dbReference type="OMA" id="YYDWEGV"/>
<dbReference type="STRING" id="45351.A7SWU1"/>
<dbReference type="Pfam" id="PF07177">
    <property type="entry name" value="Neuralized"/>
    <property type="match status" value="1"/>
</dbReference>
<dbReference type="Pfam" id="PF07525">
    <property type="entry name" value="SOCS_box"/>
    <property type="match status" value="1"/>
</dbReference>
<dbReference type="InterPro" id="IPR001496">
    <property type="entry name" value="SOCS_box"/>
</dbReference>
<gene>
    <name evidence="3" type="ORF">NEMVEDRAFT_v1g175127</name>
</gene>
<name>A7SWU1_NEMVE</name>
<protein>
    <recommendedName>
        <fullName evidence="5">Neuralized-like protein 2</fullName>
    </recommendedName>
</protein>
<dbReference type="PhylomeDB" id="A7SWU1"/>
<dbReference type="InterPro" id="IPR037962">
    <property type="entry name" value="Neuralized"/>
</dbReference>
<dbReference type="InterPro" id="IPR036036">
    <property type="entry name" value="SOCS_box-like_dom_sf"/>
</dbReference>
<proteinExistence type="predicted"/>
<evidence type="ECO:0000313" key="3">
    <source>
        <dbReference type="EMBL" id="EDO31830.1"/>
    </source>
</evidence>
<dbReference type="PANTHER" id="PTHR12429:SF8">
    <property type="entry name" value="NEURALIZED-LIKE PROTEIN 2"/>
    <property type="match status" value="1"/>
</dbReference>
<dbReference type="eggNOG" id="KOG4625">
    <property type="taxonomic scope" value="Eukaryota"/>
</dbReference>
<dbReference type="Gene3D" id="2.60.120.920">
    <property type="match status" value="1"/>
</dbReference>
<dbReference type="SMART" id="SM00969">
    <property type="entry name" value="SOCS_box"/>
    <property type="match status" value="1"/>
</dbReference>
<dbReference type="GO" id="GO:0061630">
    <property type="term" value="F:ubiquitin protein ligase activity"/>
    <property type="evidence" value="ECO:0000318"/>
    <property type="project" value="GO_Central"/>
</dbReference>
<sequence length="235" mass="26181">MMRFHPKHGSHITLSPCQTVATRCKSFANAVVFSNRPLSTSETFVFEIYEQEQGWSGHVRCGVTTHNPNFIKVPPYLLPDLAQMGTTWVFALKPSNNKPLGDEQLRECGHNYQRLPQEDEVDNTIYCGEKAATNSNIRPTDEGSRIGIRVSYAGNLYFYINGKKFGPCATDLPSDSELFVTLDVYGSTKAVKIIQCGAVPSLLNLCCSKIRILTLEGSIKSLPIPKLLKQYILSF</sequence>
<dbReference type="OrthoDB" id="10059069at2759"/>
<evidence type="ECO:0000259" key="2">
    <source>
        <dbReference type="PROSITE" id="PS51065"/>
    </source>
</evidence>
<feature type="domain" description="NHR" evidence="2">
    <location>
        <begin position="1"/>
        <end position="196"/>
    </location>
</feature>
<evidence type="ECO:0000259" key="1">
    <source>
        <dbReference type="PROSITE" id="PS50225"/>
    </source>
</evidence>
<dbReference type="PANTHER" id="PTHR12429">
    <property type="entry name" value="NEURALIZED"/>
    <property type="match status" value="1"/>
</dbReference>
<dbReference type="InterPro" id="IPR043136">
    <property type="entry name" value="B30.2/SPRY_sf"/>
</dbReference>
<accession>A7SWU1</accession>
<dbReference type="Proteomes" id="UP000001593">
    <property type="component" value="Unassembled WGS sequence"/>
</dbReference>
<dbReference type="CDD" id="cd03587">
    <property type="entry name" value="SOCS"/>
    <property type="match status" value="1"/>
</dbReference>
<dbReference type="HOGENOM" id="CLU_091737_1_0_1"/>
<dbReference type="AlphaFoldDB" id="A7SWU1"/>
<dbReference type="CDD" id="cd12887">
    <property type="entry name" value="SPRY_NHR_like"/>
    <property type="match status" value="1"/>
</dbReference>